<evidence type="ECO:0000256" key="1">
    <source>
        <dbReference type="ARBA" id="ARBA00023015"/>
    </source>
</evidence>
<dbReference type="SUPFAM" id="SSF46894">
    <property type="entry name" value="C-terminal effector domain of the bipartite response regulators"/>
    <property type="match status" value="1"/>
</dbReference>
<dbReference type="CDD" id="cd06170">
    <property type="entry name" value="LuxR_C_like"/>
    <property type="match status" value="1"/>
</dbReference>
<dbReference type="RefSeq" id="WP_377144394.1">
    <property type="nucleotide sequence ID" value="NZ_JBHTIA010000012.1"/>
</dbReference>
<accession>A0ABW2ZK47</accession>
<dbReference type="InterPro" id="IPR000792">
    <property type="entry name" value="Tscrpt_reg_LuxR_C"/>
</dbReference>
<dbReference type="InterPro" id="IPR016032">
    <property type="entry name" value="Sig_transdc_resp-reg_C-effctor"/>
</dbReference>
<keyword evidence="7" id="KW-1185">Reference proteome</keyword>
<keyword evidence="3" id="KW-0804">Transcription</keyword>
<dbReference type="Proteomes" id="UP001597073">
    <property type="component" value="Unassembled WGS sequence"/>
</dbReference>
<dbReference type="PANTHER" id="PTHR44688:SF16">
    <property type="entry name" value="DNA-BINDING TRANSCRIPTIONAL ACTIVATOR DEVR_DOSR"/>
    <property type="match status" value="1"/>
</dbReference>
<comment type="caution">
    <text evidence="6">The sequence shown here is derived from an EMBL/GenBank/DDBJ whole genome shotgun (WGS) entry which is preliminary data.</text>
</comment>
<evidence type="ECO:0000256" key="2">
    <source>
        <dbReference type="ARBA" id="ARBA00023125"/>
    </source>
</evidence>
<evidence type="ECO:0000313" key="7">
    <source>
        <dbReference type="Proteomes" id="UP001597073"/>
    </source>
</evidence>
<proteinExistence type="predicted"/>
<evidence type="ECO:0000259" key="5">
    <source>
        <dbReference type="PROSITE" id="PS50043"/>
    </source>
</evidence>
<evidence type="ECO:0000313" key="6">
    <source>
        <dbReference type="EMBL" id="MFD0766456.1"/>
    </source>
</evidence>
<protein>
    <submittedName>
        <fullName evidence="6">Helix-turn-helix transcriptional regulator</fullName>
    </submittedName>
</protein>
<name>A0ABW2ZK47_9SPHI</name>
<evidence type="ECO:0000256" key="4">
    <source>
        <dbReference type="SAM" id="Coils"/>
    </source>
</evidence>
<keyword evidence="1" id="KW-0805">Transcription regulation</keyword>
<dbReference type="PRINTS" id="PR00038">
    <property type="entry name" value="HTHLUXR"/>
</dbReference>
<dbReference type="PANTHER" id="PTHR44688">
    <property type="entry name" value="DNA-BINDING TRANSCRIPTIONAL ACTIVATOR DEVR_DOSR"/>
    <property type="match status" value="1"/>
</dbReference>
<organism evidence="6 7">
    <name type="scientific">Mucilaginibacter lutimaris</name>
    <dbReference type="NCBI Taxonomy" id="931629"/>
    <lineage>
        <taxon>Bacteria</taxon>
        <taxon>Pseudomonadati</taxon>
        <taxon>Bacteroidota</taxon>
        <taxon>Sphingobacteriia</taxon>
        <taxon>Sphingobacteriales</taxon>
        <taxon>Sphingobacteriaceae</taxon>
        <taxon>Mucilaginibacter</taxon>
    </lineage>
</organism>
<dbReference type="SMART" id="SM00421">
    <property type="entry name" value="HTH_LUXR"/>
    <property type="match status" value="1"/>
</dbReference>
<keyword evidence="4" id="KW-0175">Coiled coil</keyword>
<evidence type="ECO:0000256" key="3">
    <source>
        <dbReference type="ARBA" id="ARBA00023163"/>
    </source>
</evidence>
<feature type="coiled-coil region" evidence="4">
    <location>
        <begin position="140"/>
        <end position="167"/>
    </location>
</feature>
<feature type="domain" description="HTH luxR-type" evidence="5">
    <location>
        <begin position="160"/>
        <end position="224"/>
    </location>
</feature>
<dbReference type="Pfam" id="PF00196">
    <property type="entry name" value="GerE"/>
    <property type="match status" value="1"/>
</dbReference>
<gene>
    <name evidence="6" type="ORF">ACFQZI_16460</name>
</gene>
<dbReference type="PROSITE" id="PS50043">
    <property type="entry name" value="HTH_LUXR_2"/>
    <property type="match status" value="1"/>
</dbReference>
<keyword evidence="2" id="KW-0238">DNA-binding</keyword>
<dbReference type="EMBL" id="JBHTIA010000012">
    <property type="protein sequence ID" value="MFD0766456.1"/>
    <property type="molecule type" value="Genomic_DNA"/>
</dbReference>
<dbReference type="InterPro" id="IPR036388">
    <property type="entry name" value="WH-like_DNA-bd_sf"/>
</dbReference>
<sequence length="226" mass="26129">MLNKVNLPKQVIPKIEEYAATFNLLPCAVIIHDLKDWSVVYMSKRGLNGLQTSIEDITSITAEEYYRRYFNQEDAQDYVPKILGMLENNNNEEIVTYFQQVRFPGNNDWTWHMASTKIFMRDDAGKPSMTITIAVPLDAMHHMNAKADRLLAENNFLRKNFKQYSQLTRREKEVLARVALGKSAAEIANELFISVTTAETHRKNIKKKLNAGTYELMQYARAFDLI</sequence>
<dbReference type="Gene3D" id="1.10.10.10">
    <property type="entry name" value="Winged helix-like DNA-binding domain superfamily/Winged helix DNA-binding domain"/>
    <property type="match status" value="1"/>
</dbReference>
<reference evidence="7" key="1">
    <citation type="journal article" date="2019" name="Int. J. Syst. Evol. Microbiol.">
        <title>The Global Catalogue of Microorganisms (GCM) 10K type strain sequencing project: providing services to taxonomists for standard genome sequencing and annotation.</title>
        <authorList>
            <consortium name="The Broad Institute Genomics Platform"/>
            <consortium name="The Broad Institute Genome Sequencing Center for Infectious Disease"/>
            <person name="Wu L."/>
            <person name="Ma J."/>
        </authorList>
    </citation>
    <scope>NUCLEOTIDE SEQUENCE [LARGE SCALE GENOMIC DNA]</scope>
    <source>
        <strain evidence="7">CCUG 60742</strain>
    </source>
</reference>